<gene>
    <name evidence="2" type="ORF">DI616_02165</name>
</gene>
<dbReference type="EMBL" id="VAFL01000001">
    <property type="protein sequence ID" value="TKW68820.1"/>
    <property type="molecule type" value="Genomic_DNA"/>
</dbReference>
<dbReference type="SUPFAM" id="SSF53448">
    <property type="entry name" value="Nucleotide-diphospho-sugar transferases"/>
    <property type="match status" value="1"/>
</dbReference>
<name>A0A533IFA0_PARDE</name>
<dbReference type="Pfam" id="PF00535">
    <property type="entry name" value="Glycos_transf_2"/>
    <property type="match status" value="1"/>
</dbReference>
<reference evidence="2 3" key="1">
    <citation type="journal article" date="2017" name="Nat. Commun.">
        <title>In situ click chemistry generation of cyclooxygenase-2 inhibitors.</title>
        <authorList>
            <person name="Bhardwaj A."/>
            <person name="Kaur J."/>
            <person name="Wuest M."/>
            <person name="Wuest F."/>
        </authorList>
    </citation>
    <scope>NUCLEOTIDE SEQUENCE [LARGE SCALE GENOMIC DNA]</scope>
    <source>
        <strain evidence="2">S2_012_000_R3_94</strain>
    </source>
</reference>
<keyword evidence="2" id="KW-0808">Transferase</keyword>
<evidence type="ECO:0000259" key="1">
    <source>
        <dbReference type="Pfam" id="PF00535"/>
    </source>
</evidence>
<protein>
    <submittedName>
        <fullName evidence="2">Glycosyltransferase family 2 protein</fullName>
    </submittedName>
</protein>
<dbReference type="Proteomes" id="UP000315344">
    <property type="component" value="Unassembled WGS sequence"/>
</dbReference>
<evidence type="ECO:0000313" key="3">
    <source>
        <dbReference type="Proteomes" id="UP000315344"/>
    </source>
</evidence>
<organism evidence="2 3">
    <name type="scientific">Paracoccus denitrificans</name>
    <dbReference type="NCBI Taxonomy" id="266"/>
    <lineage>
        <taxon>Bacteria</taxon>
        <taxon>Pseudomonadati</taxon>
        <taxon>Pseudomonadota</taxon>
        <taxon>Alphaproteobacteria</taxon>
        <taxon>Rhodobacterales</taxon>
        <taxon>Paracoccaceae</taxon>
        <taxon>Paracoccus</taxon>
    </lineage>
</organism>
<dbReference type="AlphaFoldDB" id="A0A533IFA0"/>
<dbReference type="InterPro" id="IPR050834">
    <property type="entry name" value="Glycosyltransf_2"/>
</dbReference>
<dbReference type="CDD" id="cd00761">
    <property type="entry name" value="Glyco_tranf_GTA_type"/>
    <property type="match status" value="1"/>
</dbReference>
<comment type="caution">
    <text evidence="2">The sequence shown here is derived from an EMBL/GenBank/DDBJ whole genome shotgun (WGS) entry which is preliminary data.</text>
</comment>
<sequence length="297" mass="32691">MTEALTEIMICTFRRPHLGETLASLSRQKDAGPFSVIVADNDDVPSARDKVATMSGDLPYPVTYIHAPARNISIARNACLDAATADFVAFLDDDEIAAPDWLSRLRQKQRQTGADAIFGPALAVYGAQAPAWMVDQDHHSNIPKRRGEIVETGHSCNALLAWAGKPWTSERFDLSRGKTGGEDTEFFFRLRQMGAHFEIAEDAIVTEDVAPNRLNAEWLTKRQFRAGQSYAVSANGHVARMKLLSTAAGKWGYCRARSALARDEASRMFWTVRAALHRGVCAGLLRLPEAELYGSSP</sequence>
<dbReference type="Gene3D" id="3.90.550.10">
    <property type="entry name" value="Spore Coat Polysaccharide Biosynthesis Protein SpsA, Chain A"/>
    <property type="match status" value="1"/>
</dbReference>
<accession>A0A533IFA0</accession>
<dbReference type="InterPro" id="IPR029044">
    <property type="entry name" value="Nucleotide-diphossugar_trans"/>
</dbReference>
<dbReference type="GO" id="GO:0016740">
    <property type="term" value="F:transferase activity"/>
    <property type="evidence" value="ECO:0007669"/>
    <property type="project" value="UniProtKB-KW"/>
</dbReference>
<proteinExistence type="predicted"/>
<dbReference type="PANTHER" id="PTHR43685">
    <property type="entry name" value="GLYCOSYLTRANSFERASE"/>
    <property type="match status" value="1"/>
</dbReference>
<evidence type="ECO:0000313" key="2">
    <source>
        <dbReference type="EMBL" id="TKW68820.1"/>
    </source>
</evidence>
<dbReference type="InterPro" id="IPR001173">
    <property type="entry name" value="Glyco_trans_2-like"/>
</dbReference>
<dbReference type="PANTHER" id="PTHR43685:SF3">
    <property type="entry name" value="SLR2126 PROTEIN"/>
    <property type="match status" value="1"/>
</dbReference>
<feature type="domain" description="Glycosyltransferase 2-like" evidence="1">
    <location>
        <begin position="8"/>
        <end position="149"/>
    </location>
</feature>